<dbReference type="Gene3D" id="3.90.550.10">
    <property type="entry name" value="Spore Coat Polysaccharide Biosynthesis Protein SpsA, Chain A"/>
    <property type="match status" value="1"/>
</dbReference>
<protein>
    <recommendedName>
        <fullName evidence="5">3-deoxy-manno-octulosonate cytidylyltransferase</fullName>
        <ecNumber evidence="5">2.7.7.38</ecNumber>
    </recommendedName>
    <alternativeName>
        <fullName evidence="5">CMP-2-keto-3-deoxyoctulosonic acid synthase</fullName>
        <shortName evidence="5">CKS</shortName>
        <shortName evidence="5">CMP-KDO synthase</shortName>
    </alternativeName>
</protein>
<dbReference type="GO" id="GO:0016020">
    <property type="term" value="C:membrane"/>
    <property type="evidence" value="ECO:0007669"/>
    <property type="project" value="UniProtKB-SubCell"/>
</dbReference>
<evidence type="ECO:0000313" key="6">
    <source>
        <dbReference type="EMBL" id="PRY40035.1"/>
    </source>
</evidence>
<dbReference type="InterPro" id="IPR004528">
    <property type="entry name" value="KdsB"/>
</dbReference>
<comment type="pathway">
    <text evidence="5">Nucleotide-sugar biosynthesis; CMP-3-deoxy-D-manno-octulosonate biosynthesis; CMP-3-deoxy-D-manno-octulosonate from 3-deoxy-D-manno-octulosonate and CTP: step 1/1.</text>
</comment>
<accession>A0A2T0T2X5</accession>
<dbReference type="GO" id="GO:0005829">
    <property type="term" value="C:cytosol"/>
    <property type="evidence" value="ECO:0007669"/>
    <property type="project" value="TreeGrafter"/>
</dbReference>
<dbReference type="EC" id="2.7.7.38" evidence="5"/>
<dbReference type="Proteomes" id="UP000238375">
    <property type="component" value="Unassembled WGS sequence"/>
</dbReference>
<dbReference type="GO" id="GO:0009103">
    <property type="term" value="P:lipopolysaccharide biosynthetic process"/>
    <property type="evidence" value="ECO:0007669"/>
    <property type="project" value="UniProtKB-UniRule"/>
</dbReference>
<dbReference type="NCBIfam" id="NF003950">
    <property type="entry name" value="PRK05450.1-3"/>
    <property type="match status" value="1"/>
</dbReference>
<evidence type="ECO:0000256" key="5">
    <source>
        <dbReference type="HAMAP-Rule" id="MF_00057"/>
    </source>
</evidence>
<dbReference type="Pfam" id="PF02348">
    <property type="entry name" value="CTP_transf_3"/>
    <property type="match status" value="1"/>
</dbReference>
<keyword evidence="4 5" id="KW-0448">Lipopolysaccharide biosynthesis</keyword>
<dbReference type="CDD" id="cd02517">
    <property type="entry name" value="CMP-KDO-Synthetase"/>
    <property type="match status" value="1"/>
</dbReference>
<dbReference type="GO" id="GO:0008690">
    <property type="term" value="F:3-deoxy-manno-octulosonate cytidylyltransferase activity"/>
    <property type="evidence" value="ECO:0007669"/>
    <property type="project" value="UniProtKB-UniRule"/>
</dbReference>
<comment type="function">
    <text evidence="5">Activates KDO (a required 8-carbon sugar) for incorporation into bacterial lipopolysaccharide in Gram-negative bacteria.</text>
</comment>
<sequence>MIVGIIPARYGSTRFPGKPLTDIGGKPMIQRVLEQAKLAQKLDAVFVATDDERIVAVVEAAGGRAVMTRTELPSGTDRCQEAYRKLVADGTLPDDATNYVINVQGDEPFLNPDQIDELAIVLDGSVELATQMAPVESAEVLLSASEVKIIMNARQEALYFSRQPIPYMRGVDPMSWHQHHAYHRHVGLYAYRADILDKITQLAISPLEQAESLEQLRWLEAGFCIKLVETAHTAQAVDEPDDVEKALRSAL</sequence>
<evidence type="ECO:0000256" key="4">
    <source>
        <dbReference type="ARBA" id="ARBA00022985"/>
    </source>
</evidence>
<comment type="subcellular location">
    <subcellularLocation>
        <location evidence="5">Cytoplasm</location>
    </subcellularLocation>
    <subcellularLocation>
        <location evidence="1">Membrane</location>
    </subcellularLocation>
</comment>
<keyword evidence="3 5" id="KW-0548">Nucleotidyltransferase</keyword>
<evidence type="ECO:0000313" key="7">
    <source>
        <dbReference type="Proteomes" id="UP000238375"/>
    </source>
</evidence>
<dbReference type="InterPro" id="IPR029044">
    <property type="entry name" value="Nucleotide-diphossugar_trans"/>
</dbReference>
<dbReference type="AlphaFoldDB" id="A0A2T0T2X5"/>
<dbReference type="UniPathway" id="UPA00358">
    <property type="reaction ID" value="UER00476"/>
</dbReference>
<keyword evidence="2 5" id="KW-0808">Transferase</keyword>
<dbReference type="EMBL" id="PVTE01000007">
    <property type="protein sequence ID" value="PRY40035.1"/>
    <property type="molecule type" value="Genomic_DNA"/>
</dbReference>
<proteinExistence type="inferred from homology"/>
<evidence type="ECO:0000256" key="2">
    <source>
        <dbReference type="ARBA" id="ARBA00022679"/>
    </source>
</evidence>
<dbReference type="HAMAP" id="MF_00057">
    <property type="entry name" value="KdsB"/>
    <property type="match status" value="1"/>
</dbReference>
<comment type="similarity">
    <text evidence="5">Belongs to the KdsB family.</text>
</comment>
<dbReference type="InterPro" id="IPR003329">
    <property type="entry name" value="Cytidylyl_trans"/>
</dbReference>
<reference evidence="6 7" key="1">
    <citation type="submission" date="2018-03" db="EMBL/GenBank/DDBJ databases">
        <title>Genomic Encyclopedia of Archaeal and Bacterial Type Strains, Phase II (KMG-II): from individual species to whole genera.</title>
        <authorList>
            <person name="Goeker M."/>
        </authorList>
    </citation>
    <scope>NUCLEOTIDE SEQUENCE [LARGE SCALE GENOMIC DNA]</scope>
    <source>
        <strain evidence="6 7">DSM 28354</strain>
    </source>
</reference>
<dbReference type="NCBIfam" id="NF009905">
    <property type="entry name" value="PRK13368.1"/>
    <property type="match status" value="1"/>
</dbReference>
<keyword evidence="5" id="KW-0963">Cytoplasm</keyword>
<organism evidence="6 7">
    <name type="scientific">Spirosoma oryzae</name>
    <dbReference type="NCBI Taxonomy" id="1469603"/>
    <lineage>
        <taxon>Bacteria</taxon>
        <taxon>Pseudomonadati</taxon>
        <taxon>Bacteroidota</taxon>
        <taxon>Cytophagia</taxon>
        <taxon>Cytophagales</taxon>
        <taxon>Cytophagaceae</taxon>
        <taxon>Spirosoma</taxon>
    </lineage>
</organism>
<gene>
    <name evidence="5" type="primary">kdsB</name>
    <name evidence="6" type="ORF">CLV58_107129</name>
</gene>
<comment type="catalytic activity">
    <reaction evidence="5">
        <text>3-deoxy-alpha-D-manno-oct-2-ulosonate + CTP = CMP-3-deoxy-beta-D-manno-octulosonate + diphosphate</text>
        <dbReference type="Rhea" id="RHEA:23448"/>
        <dbReference type="ChEBI" id="CHEBI:33019"/>
        <dbReference type="ChEBI" id="CHEBI:37563"/>
        <dbReference type="ChEBI" id="CHEBI:85986"/>
        <dbReference type="ChEBI" id="CHEBI:85987"/>
        <dbReference type="EC" id="2.7.7.38"/>
    </reaction>
</comment>
<dbReference type="SUPFAM" id="SSF53448">
    <property type="entry name" value="Nucleotide-diphospho-sugar transferases"/>
    <property type="match status" value="1"/>
</dbReference>
<dbReference type="NCBIfam" id="NF003952">
    <property type="entry name" value="PRK05450.1-5"/>
    <property type="match status" value="1"/>
</dbReference>
<comment type="caution">
    <text evidence="6">The sequence shown here is derived from an EMBL/GenBank/DDBJ whole genome shotgun (WGS) entry which is preliminary data.</text>
</comment>
<evidence type="ECO:0000256" key="3">
    <source>
        <dbReference type="ARBA" id="ARBA00022695"/>
    </source>
</evidence>
<evidence type="ECO:0000256" key="1">
    <source>
        <dbReference type="ARBA" id="ARBA00004370"/>
    </source>
</evidence>
<name>A0A2T0T2X5_9BACT</name>
<dbReference type="PANTHER" id="PTHR42866">
    <property type="entry name" value="3-DEOXY-MANNO-OCTULOSONATE CYTIDYLYLTRANSFERASE"/>
    <property type="match status" value="1"/>
</dbReference>
<dbReference type="PANTHER" id="PTHR42866:SF2">
    <property type="entry name" value="3-DEOXY-MANNO-OCTULOSONATE CYTIDYLYLTRANSFERASE, MITOCHONDRIAL"/>
    <property type="match status" value="1"/>
</dbReference>
<dbReference type="NCBIfam" id="TIGR00466">
    <property type="entry name" value="kdsB"/>
    <property type="match status" value="1"/>
</dbReference>
<keyword evidence="7" id="KW-1185">Reference proteome</keyword>
<dbReference type="FunFam" id="3.90.550.10:FF:000011">
    <property type="entry name" value="3-deoxy-manno-octulosonate cytidylyltransferase"/>
    <property type="match status" value="1"/>
</dbReference>
<dbReference type="RefSeq" id="WP_106137664.1">
    <property type="nucleotide sequence ID" value="NZ_PVTE01000007.1"/>
</dbReference>
<dbReference type="OrthoDB" id="9815559at2"/>
<dbReference type="GO" id="GO:0033468">
    <property type="term" value="P:CMP-keto-3-deoxy-D-manno-octulosonic acid biosynthetic process"/>
    <property type="evidence" value="ECO:0007669"/>
    <property type="project" value="UniProtKB-UniRule"/>
</dbReference>